<dbReference type="PANTHER" id="PTHR19297:SF191">
    <property type="entry name" value="PROTEIN XYLOSYLTRANSFERASE"/>
    <property type="match status" value="1"/>
</dbReference>
<keyword evidence="7 12" id="KW-1133">Transmembrane helix</keyword>
<dbReference type="GO" id="GO:0016020">
    <property type="term" value="C:membrane"/>
    <property type="evidence" value="ECO:0007669"/>
    <property type="project" value="UniProtKB-SubCell"/>
</dbReference>
<evidence type="ECO:0000256" key="11">
    <source>
        <dbReference type="SAM" id="MobiDB-lite"/>
    </source>
</evidence>
<dbReference type="Pfam" id="PF02485">
    <property type="entry name" value="Branch"/>
    <property type="match status" value="1"/>
</dbReference>
<organism evidence="13 14">
    <name type="scientific">Pinctada imbricata</name>
    <name type="common">Atlantic pearl-oyster</name>
    <name type="synonym">Pinctada martensii</name>
    <dbReference type="NCBI Taxonomy" id="66713"/>
    <lineage>
        <taxon>Eukaryota</taxon>
        <taxon>Metazoa</taxon>
        <taxon>Spiralia</taxon>
        <taxon>Lophotrochozoa</taxon>
        <taxon>Mollusca</taxon>
        <taxon>Bivalvia</taxon>
        <taxon>Autobranchia</taxon>
        <taxon>Pteriomorphia</taxon>
        <taxon>Pterioida</taxon>
        <taxon>Pterioidea</taxon>
        <taxon>Pteriidae</taxon>
        <taxon>Pinctada</taxon>
    </lineage>
</organism>
<keyword evidence="4" id="KW-0808">Transferase</keyword>
<evidence type="ECO:0000256" key="4">
    <source>
        <dbReference type="ARBA" id="ARBA00022679"/>
    </source>
</evidence>
<keyword evidence="6" id="KW-0735">Signal-anchor</keyword>
<evidence type="ECO:0000256" key="5">
    <source>
        <dbReference type="ARBA" id="ARBA00022692"/>
    </source>
</evidence>
<comment type="similarity">
    <text evidence="10">Belongs to the glycosyltransferase 14 family.</text>
</comment>
<dbReference type="PANTHER" id="PTHR19297">
    <property type="entry name" value="GLYCOSYLTRANSFERASE 14 FAMILY MEMBER"/>
    <property type="match status" value="1"/>
</dbReference>
<proteinExistence type="inferred from homology"/>
<keyword evidence="9" id="KW-0325">Glycoprotein</keyword>
<keyword evidence="3" id="KW-0328">Glycosyltransferase</keyword>
<accession>A0AA89BWH9</accession>
<keyword evidence="5 12" id="KW-0812">Transmembrane</keyword>
<feature type="region of interest" description="Disordered" evidence="11">
    <location>
        <begin position="471"/>
        <end position="503"/>
    </location>
</feature>
<evidence type="ECO:0000313" key="13">
    <source>
        <dbReference type="EMBL" id="KAK3085148.1"/>
    </source>
</evidence>
<evidence type="ECO:0000256" key="9">
    <source>
        <dbReference type="ARBA" id="ARBA00023180"/>
    </source>
</evidence>
<gene>
    <name evidence="13" type="ORF">FSP39_025100</name>
</gene>
<keyword evidence="14" id="KW-1185">Reference proteome</keyword>
<comment type="subcellular location">
    <subcellularLocation>
        <location evidence="1">Membrane</location>
        <topology evidence="1">Single-pass type II membrane protein</topology>
    </subcellularLocation>
</comment>
<evidence type="ECO:0000256" key="8">
    <source>
        <dbReference type="ARBA" id="ARBA00023136"/>
    </source>
</evidence>
<evidence type="ECO:0000256" key="12">
    <source>
        <dbReference type="SAM" id="Phobius"/>
    </source>
</evidence>
<evidence type="ECO:0000313" key="14">
    <source>
        <dbReference type="Proteomes" id="UP001186944"/>
    </source>
</evidence>
<sequence length="503" mass="59271">MPLRNICITYAVLQLFSVVTFFSFYGNRENYYHISSQIRGNSPDEAFKWLKREDGLQNQKFRDPLAKLCLHDDLRDQMCPILFMGNNDIANGIDRKHTNLSYQCRISELIKDCSKLIRAHEYHAKPVSQAERDFPLAFAIKMHRDPEQAEQLLRAIYRPHNVYCIYVDGKSSTIIHDIMRKIARCFSNIFVIEERLKVIYGSYAHMQSDLQCMRVLMKSGQKWKYYINLTGQEFPLKTNLEIVEILKSMNGANDIESYTIPIFLKWRHEKHFYTSSINIVETSDKKQPFRFNMEISKGSAYGAYSRKFVDFILTDGFANEFINWLNDTYSPEESVWATLNTLPWAPGGYEYEIRHRYGNFLSRATIWEDDKSRCHGLYVRGVCTFGIGDLPWLINRPNLFANKFNVHMDRVVMDCLEDLNRNRTNNPDIYSLNWFYYRNLPHAKLYAERDVSKYYSDKNMMLLKEEWMKKQTRGDGTKSSRRSKSDDRFSLPGSSMNMYTVRA</sequence>
<evidence type="ECO:0000256" key="1">
    <source>
        <dbReference type="ARBA" id="ARBA00004606"/>
    </source>
</evidence>
<evidence type="ECO:0000256" key="7">
    <source>
        <dbReference type="ARBA" id="ARBA00022989"/>
    </source>
</evidence>
<reference evidence="13" key="1">
    <citation type="submission" date="2019-08" db="EMBL/GenBank/DDBJ databases">
        <title>The improved chromosome-level genome for the pearl oyster Pinctada fucata martensii using PacBio sequencing and Hi-C.</title>
        <authorList>
            <person name="Zheng Z."/>
        </authorList>
    </citation>
    <scope>NUCLEOTIDE SEQUENCE</scope>
    <source>
        <strain evidence="13">ZZ-2019</strain>
        <tissue evidence="13">Adductor muscle</tissue>
    </source>
</reference>
<evidence type="ECO:0000256" key="10">
    <source>
        <dbReference type="ARBA" id="ARBA00038150"/>
    </source>
</evidence>
<evidence type="ECO:0000256" key="2">
    <source>
        <dbReference type="ARBA" id="ARBA00004922"/>
    </source>
</evidence>
<evidence type="ECO:0000256" key="3">
    <source>
        <dbReference type="ARBA" id="ARBA00022676"/>
    </source>
</evidence>
<feature type="compositionally biased region" description="Polar residues" evidence="11">
    <location>
        <begin position="492"/>
        <end position="503"/>
    </location>
</feature>
<comment type="caution">
    <text evidence="13">The sequence shown here is derived from an EMBL/GenBank/DDBJ whole genome shotgun (WGS) entry which is preliminary data.</text>
</comment>
<name>A0AA89BWH9_PINIB</name>
<dbReference type="EMBL" id="VSWD01000013">
    <property type="protein sequence ID" value="KAK3085148.1"/>
    <property type="molecule type" value="Genomic_DNA"/>
</dbReference>
<dbReference type="Proteomes" id="UP001186944">
    <property type="component" value="Unassembled WGS sequence"/>
</dbReference>
<feature type="transmembrane region" description="Helical" evidence="12">
    <location>
        <begin position="7"/>
        <end position="26"/>
    </location>
</feature>
<keyword evidence="8 12" id="KW-0472">Membrane</keyword>
<dbReference type="InterPro" id="IPR003406">
    <property type="entry name" value="Glyco_trans_14"/>
</dbReference>
<evidence type="ECO:0000256" key="6">
    <source>
        <dbReference type="ARBA" id="ARBA00022968"/>
    </source>
</evidence>
<protein>
    <submittedName>
        <fullName evidence="13">Uncharacterized protein</fullName>
    </submittedName>
</protein>
<dbReference type="GO" id="GO:0008375">
    <property type="term" value="F:acetylglucosaminyltransferase activity"/>
    <property type="evidence" value="ECO:0007669"/>
    <property type="project" value="TreeGrafter"/>
</dbReference>
<comment type="pathway">
    <text evidence="2">Protein modification; protein glycosylation.</text>
</comment>
<feature type="compositionally biased region" description="Basic and acidic residues" evidence="11">
    <location>
        <begin position="471"/>
        <end position="489"/>
    </location>
</feature>
<dbReference type="AlphaFoldDB" id="A0AA89BWH9"/>